<name>A0ABY6SKA3_PODCO</name>
<dbReference type="EMBL" id="LR026970">
    <property type="protein sequence ID" value="VBB86415.1"/>
    <property type="molecule type" value="Genomic_DNA"/>
</dbReference>
<dbReference type="Proteomes" id="UP000280685">
    <property type="component" value="Chromosome 7"/>
</dbReference>
<keyword evidence="3" id="KW-1185">Reference proteome</keyword>
<sequence>MRCLFGSPFPFFFRSQRIFFFKISLHIFFQTCRYYHLFIMYILVLQHRWKSQEKTGRAFLNNNEQSEIPRRFFSLVCFYFWISKCHDGSRGERDYFLAVGEQRREVYTYFTHKACFFFLRLYYHHHLLGEKVIYNGTLYLLLSF</sequence>
<organism evidence="2 3">
    <name type="scientific">Podospora comata</name>
    <dbReference type="NCBI Taxonomy" id="48703"/>
    <lineage>
        <taxon>Eukaryota</taxon>
        <taxon>Fungi</taxon>
        <taxon>Dikarya</taxon>
        <taxon>Ascomycota</taxon>
        <taxon>Pezizomycotina</taxon>
        <taxon>Sordariomycetes</taxon>
        <taxon>Sordariomycetidae</taxon>
        <taxon>Sordariales</taxon>
        <taxon>Podosporaceae</taxon>
        <taxon>Podospora</taxon>
    </lineage>
</organism>
<evidence type="ECO:0000256" key="1">
    <source>
        <dbReference type="SAM" id="Phobius"/>
    </source>
</evidence>
<keyword evidence="1" id="KW-0812">Transmembrane</keyword>
<evidence type="ECO:0000313" key="3">
    <source>
        <dbReference type="Proteomes" id="UP000280685"/>
    </source>
</evidence>
<accession>A0ABY6SKA3</accession>
<protein>
    <submittedName>
        <fullName evidence="2">Uncharacterized protein</fullName>
    </submittedName>
</protein>
<feature type="transmembrane region" description="Helical" evidence="1">
    <location>
        <begin position="20"/>
        <end position="44"/>
    </location>
</feature>
<gene>
    <name evidence="2" type="ORF">PODCO_702300</name>
</gene>
<reference evidence="2" key="1">
    <citation type="submission" date="2018-02" db="EMBL/GenBank/DDBJ databases">
        <authorList>
            <person name="Silar P."/>
        </authorList>
    </citation>
    <scope>NUCLEOTIDE SEQUENCE [LARGE SCALE GENOMIC DNA]</scope>
    <source>
        <strain evidence="2">T</strain>
    </source>
</reference>
<keyword evidence="1" id="KW-0472">Membrane</keyword>
<proteinExistence type="predicted"/>
<evidence type="ECO:0000313" key="2">
    <source>
        <dbReference type="EMBL" id="VBB86415.1"/>
    </source>
</evidence>
<keyword evidence="1" id="KW-1133">Transmembrane helix</keyword>